<evidence type="ECO:0000313" key="6">
    <source>
        <dbReference type="EMBL" id="CAG7822182.1"/>
    </source>
</evidence>
<dbReference type="GO" id="GO:0003755">
    <property type="term" value="F:peptidyl-prolyl cis-trans isomerase activity"/>
    <property type="evidence" value="ECO:0007669"/>
    <property type="project" value="UniProtKB-KW"/>
</dbReference>
<comment type="catalytic activity">
    <reaction evidence="4">
        <text>[protein]-peptidylproline (omega=180) = [protein]-peptidylproline (omega=0)</text>
        <dbReference type="Rhea" id="RHEA:16237"/>
        <dbReference type="Rhea" id="RHEA-COMP:10747"/>
        <dbReference type="Rhea" id="RHEA-COMP:10748"/>
        <dbReference type="ChEBI" id="CHEBI:83833"/>
        <dbReference type="ChEBI" id="CHEBI:83834"/>
        <dbReference type="EC" id="5.2.1.8"/>
    </reaction>
</comment>
<dbReference type="Pfam" id="PF00254">
    <property type="entry name" value="FKBP_C"/>
    <property type="match status" value="1"/>
</dbReference>
<organism evidence="6 7">
    <name type="scientific">Allacma fusca</name>
    <dbReference type="NCBI Taxonomy" id="39272"/>
    <lineage>
        <taxon>Eukaryota</taxon>
        <taxon>Metazoa</taxon>
        <taxon>Ecdysozoa</taxon>
        <taxon>Arthropoda</taxon>
        <taxon>Hexapoda</taxon>
        <taxon>Collembola</taxon>
        <taxon>Symphypleona</taxon>
        <taxon>Sminthuridae</taxon>
        <taxon>Allacma</taxon>
    </lineage>
</organism>
<evidence type="ECO:0000256" key="1">
    <source>
        <dbReference type="ARBA" id="ARBA00009648"/>
    </source>
</evidence>
<keyword evidence="4" id="KW-0697">Rotamase</keyword>
<keyword evidence="2" id="KW-0677">Repeat</keyword>
<evidence type="ECO:0000256" key="2">
    <source>
        <dbReference type="ARBA" id="ARBA00022737"/>
    </source>
</evidence>
<evidence type="ECO:0000259" key="5">
    <source>
        <dbReference type="PROSITE" id="PS50059"/>
    </source>
</evidence>
<dbReference type="EC" id="5.2.1.8" evidence="4"/>
<dbReference type="InterPro" id="IPR019734">
    <property type="entry name" value="TPR_rpt"/>
</dbReference>
<dbReference type="InterPro" id="IPR001179">
    <property type="entry name" value="PPIase_FKBP_dom"/>
</dbReference>
<dbReference type="PANTHER" id="PTHR46674:SF1">
    <property type="entry name" value="INACTIVE PEPTIDYL-PROLYL CIS-TRANS ISOMERASE FKBP6"/>
    <property type="match status" value="1"/>
</dbReference>
<gene>
    <name evidence="6" type="ORF">AFUS01_LOCUS32466</name>
</gene>
<sequence length="388" mass="44128">MDPSAPIQLLARRGKVQLGAAVPMKDIISGKALRFTYGPELDSEEDYFSDEETLGSKTYFEEQGVDTNIDLMNILPNFHDLDDPMWVEVPDDDGIVKKRIVRIGGIAVPTQAKVYFTYVGYLEGYTEPFDTAHILNPKASFLDGDALPGLTMGLRSMTVGEIAQIFVPPSYGYGELGCPDRIPGGVNIVFIVHLKQYIPKEKFQDPLFMTEEKLQVVKFREILKAVQGINQEGNQLLRSKNFQMAVKKYKYAINFLETRSTATEKEHLEREKILGTLYLNKCGAHLELQEPAKAIREGKHYLTLDHHPRKFKALYRIAKAHLHLGNLDEALLYCQESSIDPTNKEASDLKQCNDLKQQIDCAAAKEKKDYRYMCKRMFQLKVRKGKNQ</sequence>
<name>A0A8J2KQS1_9HEXA</name>
<evidence type="ECO:0000256" key="3">
    <source>
        <dbReference type="ARBA" id="ARBA00022803"/>
    </source>
</evidence>
<evidence type="ECO:0000313" key="7">
    <source>
        <dbReference type="Proteomes" id="UP000708208"/>
    </source>
</evidence>
<dbReference type="EMBL" id="CAJVCH010525590">
    <property type="protein sequence ID" value="CAG7822182.1"/>
    <property type="molecule type" value="Genomic_DNA"/>
</dbReference>
<proteinExistence type="inferred from homology"/>
<dbReference type="PANTHER" id="PTHR46674">
    <property type="entry name" value="INACTIVE PEPTIDYL-PROLYL CIS-TRANS ISOMERASE FKBP6"/>
    <property type="match status" value="1"/>
</dbReference>
<keyword evidence="7" id="KW-1185">Reference proteome</keyword>
<dbReference type="PROSITE" id="PS50059">
    <property type="entry name" value="FKBP_PPIASE"/>
    <property type="match status" value="1"/>
</dbReference>
<keyword evidence="3" id="KW-0802">TPR repeat</keyword>
<protein>
    <recommendedName>
        <fullName evidence="4">peptidylprolyl isomerase</fullName>
        <ecNumber evidence="4">5.2.1.8</ecNumber>
    </recommendedName>
</protein>
<dbReference type="OrthoDB" id="8116123at2759"/>
<reference evidence="6" key="1">
    <citation type="submission" date="2021-06" db="EMBL/GenBank/DDBJ databases">
        <authorList>
            <person name="Hodson N. C."/>
            <person name="Mongue J. A."/>
            <person name="Jaron S. K."/>
        </authorList>
    </citation>
    <scope>NUCLEOTIDE SEQUENCE</scope>
</reference>
<dbReference type="AlphaFoldDB" id="A0A8J2KQS1"/>
<dbReference type="InterPro" id="IPR042282">
    <property type="entry name" value="FKBP6/shu"/>
</dbReference>
<accession>A0A8J2KQS1</accession>
<dbReference type="Proteomes" id="UP000708208">
    <property type="component" value="Unassembled WGS sequence"/>
</dbReference>
<dbReference type="SMART" id="SM00028">
    <property type="entry name" value="TPR"/>
    <property type="match status" value="2"/>
</dbReference>
<comment type="caution">
    <text evidence="6">The sequence shown here is derived from an EMBL/GenBank/DDBJ whole genome shotgun (WGS) entry which is preliminary data.</text>
</comment>
<evidence type="ECO:0000256" key="4">
    <source>
        <dbReference type="PROSITE-ProRule" id="PRU00277"/>
    </source>
</evidence>
<feature type="domain" description="PPIase FKBP-type" evidence="5">
    <location>
        <begin position="111"/>
        <end position="198"/>
    </location>
</feature>
<comment type="similarity">
    <text evidence="1">Belongs to the FKBP6 family.</text>
</comment>
<keyword evidence="4" id="KW-0413">Isomerase</keyword>